<keyword evidence="5" id="KW-0378">Hydrolase</keyword>
<keyword evidence="1" id="KW-0227">DNA damage</keyword>
<sequence>MSTTSVRPPTSLSPSRAADFKTCPLMYRFRAIDRLPEPTTTAMMKGTLVHAVLERLYDLAAAERTRTRATAMLEPEWQRLQRQQQEAAELFDGEDTDAERQWLTEAKVLVESYFEVEDPTRLAPAERECLVEATLDDGVRMRGYIDRLDIAPGGEVRVVDYKTGKAPKPAFEAQALFQLKFYALALWRTRGVIPKILRLLYLKDSQVIDYAPTESELRRLEKTVSALWQTISQAVATGNFPAKKGPLCGWCSHQALCPEFGGTPPPYPLPVQLAGLDGIQGLSSATNSTPIETKHTIGLRFLRNRGGLPLSCSQQYRNPISTSG</sequence>
<dbReference type="GO" id="GO:0004527">
    <property type="term" value="F:exonuclease activity"/>
    <property type="evidence" value="ECO:0007669"/>
    <property type="project" value="UniProtKB-KW"/>
</dbReference>
<keyword evidence="2" id="KW-0347">Helicase</keyword>
<feature type="domain" description="PD-(D/E)XK endonuclease-like" evidence="4">
    <location>
        <begin position="11"/>
        <end position="258"/>
    </location>
</feature>
<dbReference type="Proteomes" id="UP000317043">
    <property type="component" value="Unassembled WGS sequence"/>
</dbReference>
<evidence type="ECO:0000256" key="2">
    <source>
        <dbReference type="ARBA" id="ARBA00022806"/>
    </source>
</evidence>
<evidence type="ECO:0000259" key="4">
    <source>
        <dbReference type="Pfam" id="PF12705"/>
    </source>
</evidence>
<organism evidence="5 6">
    <name type="scientific">Stackebrandtia endophytica</name>
    <dbReference type="NCBI Taxonomy" id="1496996"/>
    <lineage>
        <taxon>Bacteria</taxon>
        <taxon>Bacillati</taxon>
        <taxon>Actinomycetota</taxon>
        <taxon>Actinomycetes</taxon>
        <taxon>Glycomycetales</taxon>
        <taxon>Glycomycetaceae</taxon>
        <taxon>Stackebrandtia</taxon>
    </lineage>
</organism>
<evidence type="ECO:0000256" key="3">
    <source>
        <dbReference type="ARBA" id="ARBA00023204"/>
    </source>
</evidence>
<dbReference type="GO" id="GO:0004386">
    <property type="term" value="F:helicase activity"/>
    <property type="evidence" value="ECO:0007669"/>
    <property type="project" value="UniProtKB-KW"/>
</dbReference>
<keyword evidence="6" id="KW-1185">Reference proteome</keyword>
<protein>
    <submittedName>
        <fullName evidence="5">Putative RecB family exonuclease</fullName>
    </submittedName>
</protein>
<dbReference type="InterPro" id="IPR011335">
    <property type="entry name" value="Restrct_endonuc-II-like"/>
</dbReference>
<dbReference type="AlphaFoldDB" id="A0A543ARA0"/>
<dbReference type="InterPro" id="IPR011604">
    <property type="entry name" value="PDDEXK-like_dom_sf"/>
</dbReference>
<dbReference type="InterPro" id="IPR038726">
    <property type="entry name" value="PDDEXK_AddAB-type"/>
</dbReference>
<dbReference type="OrthoDB" id="9791397at2"/>
<dbReference type="GO" id="GO:0006281">
    <property type="term" value="P:DNA repair"/>
    <property type="evidence" value="ECO:0007669"/>
    <property type="project" value="UniProtKB-KW"/>
</dbReference>
<evidence type="ECO:0000256" key="1">
    <source>
        <dbReference type="ARBA" id="ARBA00022763"/>
    </source>
</evidence>
<dbReference type="EMBL" id="VFOW01000001">
    <property type="protein sequence ID" value="TQL75055.1"/>
    <property type="molecule type" value="Genomic_DNA"/>
</dbReference>
<evidence type="ECO:0000313" key="5">
    <source>
        <dbReference type="EMBL" id="TQL75055.1"/>
    </source>
</evidence>
<accession>A0A543ARA0</accession>
<dbReference type="InParanoid" id="A0A543ARA0"/>
<dbReference type="SUPFAM" id="SSF52980">
    <property type="entry name" value="Restriction endonuclease-like"/>
    <property type="match status" value="1"/>
</dbReference>
<dbReference type="Pfam" id="PF12705">
    <property type="entry name" value="PDDEXK_1"/>
    <property type="match status" value="1"/>
</dbReference>
<comment type="caution">
    <text evidence="5">The sequence shown here is derived from an EMBL/GenBank/DDBJ whole genome shotgun (WGS) entry which is preliminary data.</text>
</comment>
<name>A0A543ARA0_9ACTN</name>
<keyword evidence="2" id="KW-0067">ATP-binding</keyword>
<keyword evidence="3" id="KW-0234">DNA repair</keyword>
<gene>
    <name evidence="5" type="ORF">FB566_0547</name>
</gene>
<dbReference type="Gene3D" id="3.90.320.10">
    <property type="match status" value="1"/>
</dbReference>
<reference evidence="5 6" key="1">
    <citation type="submission" date="2019-06" db="EMBL/GenBank/DDBJ databases">
        <title>Sequencing the genomes of 1000 actinobacteria strains.</title>
        <authorList>
            <person name="Klenk H.-P."/>
        </authorList>
    </citation>
    <scope>NUCLEOTIDE SEQUENCE [LARGE SCALE GENOMIC DNA]</scope>
    <source>
        <strain evidence="5 6">DSM 45928</strain>
    </source>
</reference>
<keyword evidence="5" id="KW-0269">Exonuclease</keyword>
<keyword evidence="2" id="KW-0547">Nucleotide-binding</keyword>
<dbReference type="RefSeq" id="WP_142034627.1">
    <property type="nucleotide sequence ID" value="NZ_JBHTGS010000002.1"/>
</dbReference>
<evidence type="ECO:0000313" key="6">
    <source>
        <dbReference type="Proteomes" id="UP000317043"/>
    </source>
</evidence>
<proteinExistence type="predicted"/>
<keyword evidence="5" id="KW-0540">Nuclease</keyword>